<dbReference type="InterPro" id="IPR001867">
    <property type="entry name" value="OmpR/PhoB-type_DNA-bd"/>
</dbReference>
<dbReference type="SUPFAM" id="SSF46894">
    <property type="entry name" value="C-terminal effector domain of the bipartite response regulators"/>
    <property type="match status" value="1"/>
</dbReference>
<dbReference type="PANTHER" id="PTHR44858:SF1">
    <property type="entry name" value="UDP-N-ACETYLGLUCOSAMINE--PEPTIDE N-ACETYLGLUCOSAMINYLTRANSFERASE SPINDLY-RELATED"/>
    <property type="match status" value="1"/>
</dbReference>
<accession>A0A4Y9KPL5</accession>
<dbReference type="SUPFAM" id="SSF48452">
    <property type="entry name" value="TPR-like"/>
    <property type="match status" value="1"/>
</dbReference>
<dbReference type="InterPro" id="IPR019734">
    <property type="entry name" value="TPR_rpt"/>
</dbReference>
<dbReference type="Gene3D" id="1.10.10.10">
    <property type="entry name" value="Winged helix-like DNA-binding domain superfamily/Winged helix DNA-binding domain"/>
    <property type="match status" value="1"/>
</dbReference>
<protein>
    <submittedName>
        <fullName evidence="7">Tetratricopeptide repeat protein</fullName>
    </submittedName>
</protein>
<dbReference type="InterPro" id="IPR011990">
    <property type="entry name" value="TPR-like_helical_dom_sf"/>
</dbReference>
<feature type="repeat" description="TPR" evidence="4">
    <location>
        <begin position="358"/>
        <end position="391"/>
    </location>
</feature>
<evidence type="ECO:0000256" key="5">
    <source>
        <dbReference type="PROSITE-ProRule" id="PRU01091"/>
    </source>
</evidence>
<evidence type="ECO:0000256" key="2">
    <source>
        <dbReference type="ARBA" id="ARBA00022803"/>
    </source>
</evidence>
<proteinExistence type="predicted"/>
<dbReference type="GO" id="GO:0006355">
    <property type="term" value="P:regulation of DNA-templated transcription"/>
    <property type="evidence" value="ECO:0007669"/>
    <property type="project" value="InterPro"/>
</dbReference>
<comment type="caution">
    <text evidence="7">The sequence shown here is derived from an EMBL/GenBank/DDBJ whole genome shotgun (WGS) entry which is preliminary data.</text>
</comment>
<dbReference type="EMBL" id="SPQU01000061">
    <property type="protein sequence ID" value="TFV29302.1"/>
    <property type="molecule type" value="Genomic_DNA"/>
</dbReference>
<evidence type="ECO:0000313" key="8">
    <source>
        <dbReference type="Proteomes" id="UP000298225"/>
    </source>
</evidence>
<dbReference type="PANTHER" id="PTHR44858">
    <property type="entry name" value="TETRATRICOPEPTIDE REPEAT PROTEIN 6"/>
    <property type="match status" value="1"/>
</dbReference>
<dbReference type="RefSeq" id="WP_135171770.1">
    <property type="nucleotide sequence ID" value="NZ_SPQU01000061.1"/>
</dbReference>
<dbReference type="SMART" id="SM00862">
    <property type="entry name" value="Trans_reg_C"/>
    <property type="match status" value="1"/>
</dbReference>
<reference evidence="7 8" key="1">
    <citation type="submission" date="2019-03" db="EMBL/GenBank/DDBJ databases">
        <title>Bradyrhizobium strains diversity isolated from Chamaecrista fasciculata.</title>
        <authorList>
            <person name="Urquiaga M.C.O."/>
            <person name="Hungria M."/>
            <person name="Delamuta J.R.M."/>
        </authorList>
    </citation>
    <scope>NUCLEOTIDE SEQUENCE [LARGE SCALE GENOMIC DNA]</scope>
    <source>
        <strain evidence="7 8">CNPSo 3424</strain>
    </source>
</reference>
<dbReference type="CDD" id="cd00383">
    <property type="entry name" value="trans_reg_C"/>
    <property type="match status" value="1"/>
</dbReference>
<keyword evidence="2 4" id="KW-0802">TPR repeat</keyword>
<evidence type="ECO:0000256" key="1">
    <source>
        <dbReference type="ARBA" id="ARBA00022737"/>
    </source>
</evidence>
<keyword evidence="3 5" id="KW-0238">DNA-binding</keyword>
<dbReference type="GO" id="GO:0009279">
    <property type="term" value="C:cell outer membrane"/>
    <property type="evidence" value="ECO:0007669"/>
    <property type="project" value="TreeGrafter"/>
</dbReference>
<dbReference type="AlphaFoldDB" id="A0A4Y9KPL5"/>
<dbReference type="SMART" id="SM00028">
    <property type="entry name" value="TPR"/>
    <property type="match status" value="3"/>
</dbReference>
<dbReference type="InterPro" id="IPR016032">
    <property type="entry name" value="Sig_transdc_resp-reg_C-effctor"/>
</dbReference>
<evidence type="ECO:0000259" key="6">
    <source>
        <dbReference type="PROSITE" id="PS51755"/>
    </source>
</evidence>
<gene>
    <name evidence="7" type="ORF">E4K66_38555</name>
</gene>
<dbReference type="GO" id="GO:0003677">
    <property type="term" value="F:DNA binding"/>
    <property type="evidence" value="ECO:0007669"/>
    <property type="project" value="UniProtKB-UniRule"/>
</dbReference>
<dbReference type="PROSITE" id="PS51755">
    <property type="entry name" value="OMPR_PHOB"/>
    <property type="match status" value="1"/>
</dbReference>
<dbReference type="InterPro" id="IPR050498">
    <property type="entry name" value="Ycf3"/>
</dbReference>
<dbReference type="PROSITE" id="PS50005">
    <property type="entry name" value="TPR"/>
    <property type="match status" value="1"/>
</dbReference>
<keyword evidence="1" id="KW-0677">Repeat</keyword>
<feature type="DNA-binding region" description="OmpR/PhoB-type" evidence="5">
    <location>
        <begin position="1"/>
        <end position="74"/>
    </location>
</feature>
<dbReference type="Pfam" id="PF00486">
    <property type="entry name" value="Trans_reg_C"/>
    <property type="match status" value="1"/>
</dbReference>
<evidence type="ECO:0000256" key="4">
    <source>
        <dbReference type="PROSITE-ProRule" id="PRU00339"/>
    </source>
</evidence>
<dbReference type="Proteomes" id="UP000298225">
    <property type="component" value="Unassembled WGS sequence"/>
</dbReference>
<dbReference type="Gene3D" id="1.25.40.10">
    <property type="entry name" value="Tetratricopeptide repeat domain"/>
    <property type="match status" value="1"/>
</dbReference>
<feature type="domain" description="OmpR/PhoB-type" evidence="6">
    <location>
        <begin position="1"/>
        <end position="74"/>
    </location>
</feature>
<dbReference type="GO" id="GO:0000160">
    <property type="term" value="P:phosphorelay signal transduction system"/>
    <property type="evidence" value="ECO:0007669"/>
    <property type="project" value="InterPro"/>
</dbReference>
<evidence type="ECO:0000256" key="3">
    <source>
        <dbReference type="ARBA" id="ARBA00023125"/>
    </source>
</evidence>
<dbReference type="OrthoDB" id="9807521at2"/>
<sequence>MIAPQVFDLLVYLIRNREHVTSKDDLIAAVWGRRVVTDAALATRLNSARAAIGDSGSEQRLIKTLQRKGVRFVGAVREVDGEVDSNATPMRTMPPDKPTIAVLPFQNISDDPGQDYFADGLVEDIITALSRFRSLFVIARQSSFTYKDKTVDIKQIGRELGVRYVLEGSVRRAGARLRISGQLIDVGTAAHIWADRFDGALDDMFDLQDKVTRQVVGAITPELDRAEMERAGRRSAGNIDAFTAFYRGLPHTEFPTSAENNDSAMQDFKRAIALDPNFAPAYGGVASCLGWRRANKWPGDVAEDNAELLRLADRLKAMGTDDAAALSVVGFNLFWFQLAYDGGAEMIERAILANPNYARAYNFRGLLRAWNGGSDEAIADFERAMMLSPRDPFNYNAMLGIALANHNAGRHAEAADWADRAVRAFPPFFLVGMGQAILCYVGADRMDDARRLMAECIRQSPAWRRSTAVPPPWRGHPSSEPSLWKLLSRLGFPIDWCGFYFITQCAPDIPRTLSGVRIGIGGARPTARFRSLCPREGRFRHLLRGVHRSVLWHFCMDRPCVASWI</sequence>
<name>A0A4Y9KPL5_9BRAD</name>
<evidence type="ECO:0000313" key="7">
    <source>
        <dbReference type="EMBL" id="TFV29302.1"/>
    </source>
</evidence>
<organism evidence="7 8">
    <name type="scientific">Bradyrhizobium frederickii</name>
    <dbReference type="NCBI Taxonomy" id="2560054"/>
    <lineage>
        <taxon>Bacteria</taxon>
        <taxon>Pseudomonadati</taxon>
        <taxon>Pseudomonadota</taxon>
        <taxon>Alphaproteobacteria</taxon>
        <taxon>Hyphomicrobiales</taxon>
        <taxon>Nitrobacteraceae</taxon>
        <taxon>Bradyrhizobium</taxon>
    </lineage>
</organism>
<dbReference type="GO" id="GO:0046813">
    <property type="term" value="P:receptor-mediated virion attachment to host cell"/>
    <property type="evidence" value="ECO:0007669"/>
    <property type="project" value="TreeGrafter"/>
</dbReference>
<dbReference type="Gene3D" id="3.40.50.10070">
    <property type="entry name" value="TolB, N-terminal domain"/>
    <property type="match status" value="1"/>
</dbReference>
<keyword evidence="8" id="KW-1185">Reference proteome</keyword>
<dbReference type="InterPro" id="IPR036388">
    <property type="entry name" value="WH-like_DNA-bd_sf"/>
</dbReference>